<name>K3WBD7_GLOUD</name>
<dbReference type="InterPro" id="IPR028207">
    <property type="entry name" value="DNA_pol_B_palm_palm"/>
</dbReference>
<dbReference type="SUPFAM" id="SSF81301">
    <property type="entry name" value="Nucleotidyltransferase"/>
    <property type="match status" value="1"/>
</dbReference>
<dbReference type="eggNOG" id="KOG2534">
    <property type="taxonomic scope" value="Eukaryota"/>
</dbReference>
<comment type="function">
    <text evidence="14">DNA polymerase that functions in several pathways of DNA repair. Involved in base excision repair (BER) responsible for repair of lesions that give rise to abasic (AP) sites in DNA. Also contributes to DNA double-strand break repair by non-homologous end joining and homologous recombination. Has both template-dependent and template-independent (terminal transferase) DNA polymerase activities. Has also a 5'-deoxyribose-5-phosphate lyase (dRP lyase) activity.</text>
</comment>
<dbReference type="InterPro" id="IPR043519">
    <property type="entry name" value="NT_sf"/>
</dbReference>
<evidence type="ECO:0000256" key="12">
    <source>
        <dbReference type="ARBA" id="ARBA00049244"/>
    </source>
</evidence>
<comment type="catalytic activity">
    <reaction evidence="12 14">
        <text>DNA(n) + a 2'-deoxyribonucleoside 5'-triphosphate = DNA(n+1) + diphosphate</text>
        <dbReference type="Rhea" id="RHEA:22508"/>
        <dbReference type="Rhea" id="RHEA-COMP:17339"/>
        <dbReference type="Rhea" id="RHEA-COMP:17340"/>
        <dbReference type="ChEBI" id="CHEBI:33019"/>
        <dbReference type="ChEBI" id="CHEBI:61560"/>
        <dbReference type="ChEBI" id="CHEBI:173112"/>
        <dbReference type="EC" id="2.7.7.7"/>
    </reaction>
</comment>
<dbReference type="HOGENOM" id="CLU_008698_6_0_1"/>
<feature type="compositionally biased region" description="Polar residues" evidence="15">
    <location>
        <begin position="78"/>
        <end position="89"/>
    </location>
</feature>
<dbReference type="CDD" id="cd00141">
    <property type="entry name" value="NT_POLXc"/>
    <property type="match status" value="1"/>
</dbReference>
<dbReference type="GO" id="GO:0003677">
    <property type="term" value="F:DNA binding"/>
    <property type="evidence" value="ECO:0007669"/>
    <property type="project" value="UniProtKB-UniRule"/>
</dbReference>
<dbReference type="InterPro" id="IPR002008">
    <property type="entry name" value="DNA_pol_X_beta-like"/>
</dbReference>
<feature type="region of interest" description="Disordered" evidence="15">
    <location>
        <begin position="128"/>
        <end position="155"/>
    </location>
</feature>
<dbReference type="Proteomes" id="UP000019132">
    <property type="component" value="Unassembled WGS sequence"/>
</dbReference>
<keyword evidence="4 14" id="KW-0808">Transferase</keyword>
<sequence>MNALLLTSHQKARFFQQLDAVLHERTEDAAVGAGRGVEEEIDGEEDREMHRGRIFELQRKRAAATAEKGKNSKRKHNTTANGESLQESKSAGLLQGAKVHIVPIGPDVSRKRVKIWQDMVARLGGIAVGGHGSEQHSEQQRRRDMHPVANHDKSSSSLVNWDDVKIVVASAQLDYEKVKSYYQCDLFPPREDVKAYSPEWLMHLVREKKFPDQDTFEWSHAKQEIEQNMKHQRELEEAQAAAVREQEDEGDESEPETEIKHAPPVNIDMDKIRREEEELQIQKDKLVKERTPIFFQNNPGFKPIVNDDDERSLKAESFVCQKSSNPLKELIKYLHAERDIWREYMYKKVVSSLKAMRTRVRSARDLQGLWWAKGRLREKVVELLETGKLAKLEAKKVNPRLKSLVEMSRIWGVGPATAAKFYNMGFKTLDELRKNGDSVLSNQQKIGFKHYDDFLKKIPRAEVTQIEKTVVDEVHRLIPNATAVACGSYRRGKLVSENCDVLVTDLDNEESDILPELLHRLHASGFITDDLTHVPEHRVGRCASYMGVCRVSTDLPHRRLDIRIYPRACFGFAMLYFTGSDHFNRSMRLFARKKGWNLSDRNLMPVDRVNGKEICKGDTVVCTSEVDVFIALDLEYKDPQERNCFDIRFLDEDKPNANKE</sequence>
<dbReference type="GO" id="GO:0005634">
    <property type="term" value="C:nucleus"/>
    <property type="evidence" value="ECO:0007669"/>
    <property type="project" value="UniProtKB-SubCell"/>
</dbReference>
<accession>K3WBD7</accession>
<dbReference type="PANTHER" id="PTHR11276:SF28">
    <property type="entry name" value="DNA POLYMERASE LAMBDA"/>
    <property type="match status" value="1"/>
</dbReference>
<dbReference type="GO" id="GO:0003887">
    <property type="term" value="F:DNA-directed DNA polymerase activity"/>
    <property type="evidence" value="ECO:0007669"/>
    <property type="project" value="UniProtKB-UniRule"/>
</dbReference>
<evidence type="ECO:0000256" key="1">
    <source>
        <dbReference type="ARBA" id="ARBA00004123"/>
    </source>
</evidence>
<protein>
    <recommendedName>
        <fullName evidence="14">DNA polymerase</fullName>
        <ecNumber evidence="14">2.7.7.7</ecNumber>
    </recommendedName>
</protein>
<dbReference type="OMA" id="MHWVKGR"/>
<reference evidence="18" key="1">
    <citation type="journal article" date="2010" name="Genome Biol.">
        <title>Genome sequence of the necrotrophic plant pathogen Pythium ultimum reveals original pathogenicity mechanisms and effector repertoire.</title>
        <authorList>
            <person name="Levesque C.A."/>
            <person name="Brouwer H."/>
            <person name="Cano L."/>
            <person name="Hamilton J.P."/>
            <person name="Holt C."/>
            <person name="Huitema E."/>
            <person name="Raffaele S."/>
            <person name="Robideau G.P."/>
            <person name="Thines M."/>
            <person name="Win J."/>
            <person name="Zerillo M.M."/>
            <person name="Beakes G.W."/>
            <person name="Boore J.L."/>
            <person name="Busam D."/>
            <person name="Dumas B."/>
            <person name="Ferriera S."/>
            <person name="Fuerstenberg S.I."/>
            <person name="Gachon C.M."/>
            <person name="Gaulin E."/>
            <person name="Govers F."/>
            <person name="Grenville-Briggs L."/>
            <person name="Horner N."/>
            <person name="Hostetler J."/>
            <person name="Jiang R.H."/>
            <person name="Johnson J."/>
            <person name="Krajaejun T."/>
            <person name="Lin H."/>
            <person name="Meijer H.J."/>
            <person name="Moore B."/>
            <person name="Morris P."/>
            <person name="Phuntmart V."/>
            <person name="Puiu D."/>
            <person name="Shetty J."/>
            <person name="Stajich J.E."/>
            <person name="Tripathy S."/>
            <person name="Wawra S."/>
            <person name="van West P."/>
            <person name="Whitty B.R."/>
            <person name="Coutinho P.M."/>
            <person name="Henrissat B."/>
            <person name="Martin F."/>
            <person name="Thomas P.D."/>
            <person name="Tyler B.M."/>
            <person name="De Vries R.P."/>
            <person name="Kamoun S."/>
            <person name="Yandell M."/>
            <person name="Tisserat N."/>
            <person name="Buell C.R."/>
        </authorList>
    </citation>
    <scope>NUCLEOTIDE SEQUENCE</scope>
    <source>
        <strain evidence="18">DAOM:BR144</strain>
    </source>
</reference>
<dbReference type="FunFam" id="1.10.150.20:FF:000010">
    <property type="entry name" value="DNA polymerase lambda"/>
    <property type="match status" value="1"/>
</dbReference>
<keyword evidence="18" id="KW-1185">Reference proteome</keyword>
<dbReference type="InterPro" id="IPR018944">
    <property type="entry name" value="DNA_pol_lambd_fingers_domain"/>
</dbReference>
<evidence type="ECO:0000256" key="10">
    <source>
        <dbReference type="ARBA" id="ARBA00023204"/>
    </source>
</evidence>
<dbReference type="Gene3D" id="3.30.460.10">
    <property type="entry name" value="Beta Polymerase, domain 2"/>
    <property type="match status" value="1"/>
</dbReference>
<evidence type="ECO:0000256" key="13">
    <source>
        <dbReference type="PIRSR" id="PIRSR622312-50"/>
    </source>
</evidence>
<dbReference type="SUPFAM" id="SSF47802">
    <property type="entry name" value="DNA polymerase beta, N-terminal domain-like"/>
    <property type="match status" value="1"/>
</dbReference>
<dbReference type="EC" id="2.7.7.7" evidence="14"/>
<dbReference type="PRINTS" id="PR00870">
    <property type="entry name" value="DNAPOLXBETA"/>
</dbReference>
<keyword evidence="3" id="KW-0237">DNA synthesis</keyword>
<feature type="active site" description="Nucleophile; Schiff-base intermediate with DNA; for 5'-dRP lyase activity" evidence="13">
    <location>
        <position position="379"/>
    </location>
</feature>
<dbReference type="Pfam" id="PF14791">
    <property type="entry name" value="DNA_pol_B_thumb"/>
    <property type="match status" value="1"/>
</dbReference>
<evidence type="ECO:0000256" key="2">
    <source>
        <dbReference type="ARBA" id="ARBA00008323"/>
    </source>
</evidence>
<dbReference type="GO" id="GO:0046872">
    <property type="term" value="F:metal ion binding"/>
    <property type="evidence" value="ECO:0007669"/>
    <property type="project" value="UniProtKB-UniRule"/>
</dbReference>
<evidence type="ECO:0000256" key="9">
    <source>
        <dbReference type="ARBA" id="ARBA00022932"/>
    </source>
</evidence>
<evidence type="ECO:0000256" key="15">
    <source>
        <dbReference type="SAM" id="MobiDB-lite"/>
    </source>
</evidence>
<feature type="region of interest" description="Disordered" evidence="15">
    <location>
        <begin position="62"/>
        <end position="89"/>
    </location>
</feature>
<dbReference type="SMART" id="SM00483">
    <property type="entry name" value="POLXc"/>
    <property type="match status" value="1"/>
</dbReference>
<keyword evidence="10 14" id="KW-0234">DNA repair</keyword>
<dbReference type="Gene3D" id="3.30.210.10">
    <property type="entry name" value="DNA polymerase, thumb domain"/>
    <property type="match status" value="1"/>
</dbReference>
<keyword evidence="6" id="KW-0235">DNA replication</keyword>
<dbReference type="AlphaFoldDB" id="K3WBD7"/>
<evidence type="ECO:0000256" key="5">
    <source>
        <dbReference type="ARBA" id="ARBA00022695"/>
    </source>
</evidence>
<dbReference type="EnsemblProtists" id="PYU1_T002278">
    <property type="protein sequence ID" value="PYU1_T002278"/>
    <property type="gene ID" value="PYU1_G002275"/>
</dbReference>
<dbReference type="InterPro" id="IPR029398">
    <property type="entry name" value="PolB_thumb"/>
</dbReference>
<evidence type="ECO:0000313" key="18">
    <source>
        <dbReference type="Proteomes" id="UP000019132"/>
    </source>
</evidence>
<dbReference type="Pfam" id="PF14792">
    <property type="entry name" value="DNA_pol_B_palm"/>
    <property type="match status" value="1"/>
</dbReference>
<dbReference type="InterPro" id="IPR022312">
    <property type="entry name" value="DNA_pol_X"/>
</dbReference>
<reference evidence="17" key="3">
    <citation type="submission" date="2014-11" db="UniProtKB">
        <authorList>
            <consortium name="EnsemblProtists"/>
        </authorList>
    </citation>
    <scope>IDENTIFICATION</scope>
    <source>
        <strain evidence="17">DAOM BR144</strain>
    </source>
</reference>
<feature type="region of interest" description="Disordered" evidence="15">
    <location>
        <begin position="231"/>
        <end position="261"/>
    </location>
</feature>
<dbReference type="PRINTS" id="PR00869">
    <property type="entry name" value="DNAPOLX"/>
</dbReference>
<dbReference type="InterPro" id="IPR027421">
    <property type="entry name" value="DNA_pol_lamdba_lyase_dom_sf"/>
</dbReference>
<feature type="domain" description="DNA-directed DNA polymerase X" evidence="16">
    <location>
        <begin position="318"/>
        <end position="643"/>
    </location>
</feature>
<evidence type="ECO:0000256" key="4">
    <source>
        <dbReference type="ARBA" id="ARBA00022679"/>
    </source>
</evidence>
<dbReference type="InParanoid" id="K3WBD7"/>
<organism evidence="17 18">
    <name type="scientific">Globisporangium ultimum (strain ATCC 200006 / CBS 805.95 / DAOM BR144)</name>
    <name type="common">Pythium ultimum</name>
    <dbReference type="NCBI Taxonomy" id="431595"/>
    <lineage>
        <taxon>Eukaryota</taxon>
        <taxon>Sar</taxon>
        <taxon>Stramenopiles</taxon>
        <taxon>Oomycota</taxon>
        <taxon>Peronosporomycetes</taxon>
        <taxon>Pythiales</taxon>
        <taxon>Pythiaceae</taxon>
        <taxon>Globisporangium</taxon>
    </lineage>
</organism>
<evidence type="ECO:0000256" key="14">
    <source>
        <dbReference type="RuleBase" id="RU366014"/>
    </source>
</evidence>
<dbReference type="Pfam" id="PF10391">
    <property type="entry name" value="DNA_pol_lambd_f"/>
    <property type="match status" value="1"/>
</dbReference>
<keyword evidence="7" id="KW-0479">Metal-binding</keyword>
<dbReference type="InterPro" id="IPR037160">
    <property type="entry name" value="DNA_Pol_thumb_sf"/>
</dbReference>
<dbReference type="VEuPathDB" id="FungiDB:PYU1_G002275"/>
<dbReference type="Gene3D" id="1.10.150.20">
    <property type="entry name" value="5' to 3' exonuclease, C-terminal subdomain"/>
    <property type="match status" value="1"/>
</dbReference>
<reference evidence="18" key="2">
    <citation type="submission" date="2010-04" db="EMBL/GenBank/DDBJ databases">
        <authorList>
            <person name="Buell R."/>
            <person name="Hamilton J."/>
            <person name="Hostetler J."/>
        </authorList>
    </citation>
    <scope>NUCLEOTIDE SEQUENCE [LARGE SCALE GENOMIC DNA]</scope>
    <source>
        <strain evidence="18">DAOM:BR144</strain>
    </source>
</reference>
<dbReference type="Pfam" id="PF14716">
    <property type="entry name" value="HHH_8"/>
    <property type="match status" value="1"/>
</dbReference>
<evidence type="ECO:0000313" key="17">
    <source>
        <dbReference type="EnsemblProtists" id="PYU1_T002278"/>
    </source>
</evidence>
<evidence type="ECO:0000256" key="8">
    <source>
        <dbReference type="ARBA" id="ARBA00022763"/>
    </source>
</evidence>
<keyword evidence="5 14" id="KW-0548">Nucleotidyltransferase</keyword>
<comment type="subcellular location">
    <subcellularLocation>
        <location evidence="1 14">Nucleus</location>
    </subcellularLocation>
</comment>
<evidence type="ECO:0000256" key="3">
    <source>
        <dbReference type="ARBA" id="ARBA00022634"/>
    </source>
</evidence>
<keyword evidence="11 14" id="KW-0539">Nucleus</keyword>
<keyword evidence="9 14" id="KW-0239">DNA-directed DNA polymerase</keyword>
<evidence type="ECO:0000256" key="6">
    <source>
        <dbReference type="ARBA" id="ARBA00022705"/>
    </source>
</evidence>
<dbReference type="SUPFAM" id="SSF81585">
    <property type="entry name" value="PsbU/PolX domain-like"/>
    <property type="match status" value="1"/>
</dbReference>
<comment type="similarity">
    <text evidence="2 14">Belongs to the DNA polymerase type-X family.</text>
</comment>
<dbReference type="FunFam" id="3.30.210.10:FF:000002">
    <property type="entry name" value="DNA polymerase"/>
    <property type="match status" value="1"/>
</dbReference>
<dbReference type="GO" id="GO:0006303">
    <property type="term" value="P:double-strand break repair via nonhomologous end joining"/>
    <property type="evidence" value="ECO:0007669"/>
    <property type="project" value="TreeGrafter"/>
</dbReference>
<dbReference type="PANTHER" id="PTHR11276">
    <property type="entry name" value="DNA POLYMERASE TYPE-X FAMILY MEMBER"/>
    <property type="match status" value="1"/>
</dbReference>
<dbReference type="STRING" id="431595.K3WBD7"/>
<keyword evidence="8 14" id="KW-0227">DNA damage</keyword>
<feature type="compositionally biased region" description="Acidic residues" evidence="15">
    <location>
        <begin position="246"/>
        <end position="256"/>
    </location>
</feature>
<evidence type="ECO:0000256" key="7">
    <source>
        <dbReference type="ARBA" id="ARBA00022723"/>
    </source>
</evidence>
<feature type="compositionally biased region" description="Basic and acidic residues" evidence="15">
    <location>
        <begin position="133"/>
        <end position="154"/>
    </location>
</feature>
<proteinExistence type="inferred from homology"/>
<evidence type="ECO:0000256" key="11">
    <source>
        <dbReference type="ARBA" id="ARBA00023242"/>
    </source>
</evidence>
<dbReference type="InterPro" id="IPR002054">
    <property type="entry name" value="DNA-dir_DNA_pol_X"/>
</dbReference>
<evidence type="ECO:0000259" key="16">
    <source>
        <dbReference type="SMART" id="SM00483"/>
    </source>
</evidence>
<dbReference type="InterPro" id="IPR010996">
    <property type="entry name" value="HHH_MUS81"/>
</dbReference>
<dbReference type="Gene3D" id="1.10.150.110">
    <property type="entry name" value="DNA polymerase beta, N-terminal domain-like"/>
    <property type="match status" value="1"/>
</dbReference>